<evidence type="ECO:0000313" key="1">
    <source>
        <dbReference type="EMBL" id="KAI9634120.1"/>
    </source>
</evidence>
<accession>A0AA38H564</accession>
<reference evidence="1" key="1">
    <citation type="journal article" date="2022" name="G3 (Bethesda)">
        <title>High quality genome of the basidiomycete yeast Dioszegia hungarica PDD-24b-2 isolated from cloud water.</title>
        <authorList>
            <person name="Jarrige D."/>
            <person name="Haridas S."/>
            <person name="Bleykasten-Grosshans C."/>
            <person name="Joly M."/>
            <person name="Nadalig T."/>
            <person name="Sancelme M."/>
            <person name="Vuilleumier S."/>
            <person name="Grigoriev I.V."/>
            <person name="Amato P."/>
            <person name="Bringel F."/>
        </authorList>
    </citation>
    <scope>NUCLEOTIDE SEQUENCE</scope>
    <source>
        <strain evidence="1">PDD-24b-2</strain>
    </source>
</reference>
<gene>
    <name evidence="1" type="ORF">MKK02DRAFT_38791</name>
</gene>
<dbReference type="GeneID" id="77729491"/>
<organism evidence="1 2">
    <name type="scientific">Dioszegia hungarica</name>
    <dbReference type="NCBI Taxonomy" id="4972"/>
    <lineage>
        <taxon>Eukaryota</taxon>
        <taxon>Fungi</taxon>
        <taxon>Dikarya</taxon>
        <taxon>Basidiomycota</taxon>
        <taxon>Agaricomycotina</taxon>
        <taxon>Tremellomycetes</taxon>
        <taxon>Tremellales</taxon>
        <taxon>Bulleribasidiaceae</taxon>
        <taxon>Dioszegia</taxon>
    </lineage>
</organism>
<sequence>MIIAAHRNSHSGILPLIDGPQRDFLTDVFVVARRISMTDVSLDTLAAMFSCPWTGDESIGIDTAELRHLTANYISTCRPVLIACDVCKDWGFTEGKPPHRIFLRKSIIDAGGRAYSLRDSLHYSKHVFFAAQVLSHEMVHLTRMALSLITAGRIEYDTPPRLKIKGGGPGRATPLGTSGEAGWVMEDRVYGGKIVACDLDEGNPALGRLWISGLTVPHVGWTFALQDEVVQKVVHCDPGWEREFPLRGRFQNVARRLDRVRLGGLESPLGASVSSAESGGGHAGEGWRVGNCGGKISVEEASATPIRR</sequence>
<dbReference type="Proteomes" id="UP001164286">
    <property type="component" value="Unassembled WGS sequence"/>
</dbReference>
<protein>
    <submittedName>
        <fullName evidence="1">Uncharacterized protein</fullName>
    </submittedName>
</protein>
<comment type="caution">
    <text evidence="1">The sequence shown here is derived from an EMBL/GenBank/DDBJ whole genome shotgun (WGS) entry which is preliminary data.</text>
</comment>
<dbReference type="AlphaFoldDB" id="A0AA38H564"/>
<evidence type="ECO:0000313" key="2">
    <source>
        <dbReference type="Proteomes" id="UP001164286"/>
    </source>
</evidence>
<name>A0AA38H564_9TREE</name>
<dbReference type="EMBL" id="JAKWFO010000008">
    <property type="protein sequence ID" value="KAI9634120.1"/>
    <property type="molecule type" value="Genomic_DNA"/>
</dbReference>
<proteinExistence type="predicted"/>
<dbReference type="RefSeq" id="XP_052943897.1">
    <property type="nucleotide sequence ID" value="XM_053090286.1"/>
</dbReference>
<keyword evidence="2" id="KW-1185">Reference proteome</keyword>